<evidence type="ECO:0000256" key="2">
    <source>
        <dbReference type="ARBA" id="ARBA00005199"/>
    </source>
</evidence>
<dbReference type="CDD" id="cd11325">
    <property type="entry name" value="AmyAc_GTHase"/>
    <property type="match status" value="1"/>
</dbReference>
<dbReference type="GO" id="GO:0033942">
    <property type="term" value="F:4-alpha-D-(1-&gt;4)-alpha-D-glucanotrehalose trehalohydrolase activity"/>
    <property type="evidence" value="ECO:0007669"/>
    <property type="project" value="UniProtKB-EC"/>
</dbReference>
<name>A0A370F533_9BURK</name>
<evidence type="ECO:0000256" key="17">
    <source>
        <dbReference type="PIRSR" id="PIRSR006337-3"/>
    </source>
</evidence>
<dbReference type="EC" id="3.2.1.141" evidence="4 13"/>
<comment type="similarity">
    <text evidence="3 14">Belongs to the glycosyl hydrolase 13 family.</text>
</comment>
<keyword evidence="9 14" id="KW-0326">Glycosidase</keyword>
<dbReference type="UniPathway" id="UPA00299"/>
<feature type="active site" description="Nucleophile" evidence="15">
    <location>
        <position position="269"/>
    </location>
</feature>
<comment type="caution">
    <text evidence="19">The sequence shown here is derived from an EMBL/GenBank/DDBJ whole genome shotgun (WGS) entry which is preliminary data.</text>
</comment>
<feature type="active site" description="Proton donor" evidence="15">
    <location>
        <position position="305"/>
    </location>
</feature>
<dbReference type="NCBIfam" id="TIGR02402">
    <property type="entry name" value="trehalose_TreZ"/>
    <property type="match status" value="1"/>
</dbReference>
<dbReference type="SMART" id="SM00642">
    <property type="entry name" value="Aamy"/>
    <property type="match status" value="1"/>
</dbReference>
<evidence type="ECO:0000256" key="9">
    <source>
        <dbReference type="ARBA" id="ARBA00023295"/>
    </source>
</evidence>
<protein>
    <recommendedName>
        <fullName evidence="5 13">Malto-oligosyltrehalose trehalohydrolase</fullName>
        <shortName evidence="14">MTHase</shortName>
        <ecNumber evidence="4 13">3.2.1.141</ecNumber>
    </recommendedName>
    <alternativeName>
        <fullName evidence="11 14">4-alpha-D-((1-&gt;4)-alpha-D-glucano)trehalose trehalohydrolase</fullName>
    </alternativeName>
    <alternativeName>
        <fullName evidence="10 14">Maltooligosyl trehalose trehalohydrolase</fullName>
    </alternativeName>
</protein>
<evidence type="ECO:0000256" key="4">
    <source>
        <dbReference type="ARBA" id="ARBA00012268"/>
    </source>
</evidence>
<dbReference type="Gene3D" id="3.20.20.80">
    <property type="entry name" value="Glycosidases"/>
    <property type="match status" value="1"/>
</dbReference>
<dbReference type="Pfam" id="PF02922">
    <property type="entry name" value="CBM_48"/>
    <property type="match status" value="1"/>
</dbReference>
<evidence type="ECO:0000256" key="10">
    <source>
        <dbReference type="ARBA" id="ARBA00032057"/>
    </source>
</evidence>
<evidence type="ECO:0000256" key="11">
    <source>
        <dbReference type="ARBA" id="ARBA00033284"/>
    </source>
</evidence>
<dbReference type="InterPro" id="IPR006047">
    <property type="entry name" value="GH13_cat_dom"/>
</dbReference>
<evidence type="ECO:0000256" key="6">
    <source>
        <dbReference type="ARBA" id="ARBA00022490"/>
    </source>
</evidence>
<dbReference type="AlphaFoldDB" id="A0A370F533"/>
<reference evidence="19 20" key="1">
    <citation type="submission" date="2018-07" db="EMBL/GenBank/DDBJ databases">
        <title>Genomic Encyclopedia of Type Strains, Phase IV (KMG-IV): sequencing the most valuable type-strain genomes for metagenomic binning, comparative biology and taxonomic classification.</title>
        <authorList>
            <person name="Goeker M."/>
        </authorList>
    </citation>
    <scope>NUCLEOTIDE SEQUENCE [LARGE SCALE GENOMIC DNA]</scope>
    <source>
        <strain evidence="19 20">DSM 21352</strain>
    </source>
</reference>
<keyword evidence="20" id="KW-1185">Reference proteome</keyword>
<keyword evidence="8" id="KW-0119">Carbohydrate metabolism</keyword>
<dbReference type="Gene3D" id="1.10.10.760">
    <property type="entry name" value="E-set domains of sugar-utilizing enzymes"/>
    <property type="match status" value="1"/>
</dbReference>
<evidence type="ECO:0000256" key="16">
    <source>
        <dbReference type="PIRSR" id="PIRSR006337-2"/>
    </source>
</evidence>
<evidence type="ECO:0000256" key="3">
    <source>
        <dbReference type="ARBA" id="ARBA00008061"/>
    </source>
</evidence>
<evidence type="ECO:0000256" key="1">
    <source>
        <dbReference type="ARBA" id="ARBA00004496"/>
    </source>
</evidence>
<keyword evidence="7 14" id="KW-0378">Hydrolase</keyword>
<evidence type="ECO:0000256" key="8">
    <source>
        <dbReference type="ARBA" id="ARBA00023277"/>
    </source>
</evidence>
<dbReference type="PANTHER" id="PTHR43651:SF11">
    <property type="entry name" value="MALTO-OLIGOSYLTREHALOSE TREHALOHYDROLASE"/>
    <property type="match status" value="1"/>
</dbReference>
<keyword evidence="6" id="KW-0963">Cytoplasm</keyword>
<dbReference type="EMBL" id="QQAV01000014">
    <property type="protein sequence ID" value="RDI18612.1"/>
    <property type="molecule type" value="Genomic_DNA"/>
</dbReference>
<dbReference type="OrthoDB" id="9800174at2"/>
<feature type="binding site" evidence="16">
    <location>
        <begin position="267"/>
        <end position="272"/>
    </location>
    <ligand>
        <name>substrate</name>
    </ligand>
</feature>
<dbReference type="InterPro" id="IPR004193">
    <property type="entry name" value="Glyco_hydro_13_N"/>
</dbReference>
<comment type="pathway">
    <text evidence="2 14">Glycan biosynthesis; trehalose biosynthesis.</text>
</comment>
<evidence type="ECO:0000313" key="20">
    <source>
        <dbReference type="Proteomes" id="UP000255265"/>
    </source>
</evidence>
<sequence length="636" mass="70584">MRREHKMPFGATVLEGGGVRFRLWAPGVAEVMVERRARGTGWATHPMKAVGDEGWFGCDVPMAAAGDDYRFVLPDGLKVPDPASRHNPDDVHGPSRVVAPAAYEWHDDDWQGRPWREAVVYELHIGSFTPEGTFDAARKKLPELAALGVTAIEMMPVADFPGTRGWGYDGVLQFAPEASYGRPEALKAFVDAAHGLGLMVLLDVVYNHFGPEGNYLHAYCPQFFNPAHQTPWGAAINYDGDHARPVRDFFVHNALYWIEEFRFDGLRMDAVHAIRDDSELHIVREITEALRKGPGRERAIHVVLENEHNHVHLLTRDAEGRPHDATAQWNDDFHHAAHVQATGEIDGYYLDYASEPKALVGRALAGGFIYTGQPSVMRDGDPRGEPTDTLPPTAFVSFLQNHDQIGNRAFGERIEALAPAHRLRALRAALLLSPHVPLMFMGEEWAATAPFLYFCDFGPELAQAVTDGRRREFGRFEGFTSAEARARIPDPNAESTFTASRLDWAEREQPGHRERVHEVRTLLAVRKRRVVPHLPARPGSGRWQLSGDLLFLQWEMAPSQPDGLCWLQMVINLGDTEQLGAAPTGRVFHSWGCHLAAGPSPRLPLLALSPGGGCAALLQLPVFDEDDDTLSVFEAP</sequence>
<evidence type="ECO:0000256" key="14">
    <source>
        <dbReference type="PIRNR" id="PIRNR006337"/>
    </source>
</evidence>
<dbReference type="Gene3D" id="2.60.40.10">
    <property type="entry name" value="Immunoglobulins"/>
    <property type="match status" value="1"/>
</dbReference>
<dbReference type="InterPro" id="IPR014756">
    <property type="entry name" value="Ig_E-set"/>
</dbReference>
<dbReference type="PANTHER" id="PTHR43651">
    <property type="entry name" value="1,4-ALPHA-GLUCAN-BRANCHING ENZYME"/>
    <property type="match status" value="1"/>
</dbReference>
<dbReference type="Pfam" id="PF00128">
    <property type="entry name" value="Alpha-amylase"/>
    <property type="match status" value="1"/>
</dbReference>
<evidence type="ECO:0000256" key="5">
    <source>
        <dbReference type="ARBA" id="ARBA00015938"/>
    </source>
</evidence>
<dbReference type="PIRSF" id="PIRSF006337">
    <property type="entry name" value="Trehalose_TreZ"/>
    <property type="match status" value="1"/>
</dbReference>
<proteinExistence type="inferred from homology"/>
<evidence type="ECO:0000259" key="18">
    <source>
        <dbReference type="SMART" id="SM00642"/>
    </source>
</evidence>
<dbReference type="InterPro" id="IPR017853">
    <property type="entry name" value="GH"/>
</dbReference>
<organism evidence="19 20">
    <name type="scientific">Pseudacidovorax intermedius</name>
    <dbReference type="NCBI Taxonomy" id="433924"/>
    <lineage>
        <taxon>Bacteria</taxon>
        <taxon>Pseudomonadati</taxon>
        <taxon>Pseudomonadota</taxon>
        <taxon>Betaproteobacteria</taxon>
        <taxon>Burkholderiales</taxon>
        <taxon>Comamonadaceae</taxon>
        <taxon>Pseudacidovorax</taxon>
    </lineage>
</organism>
<evidence type="ECO:0000256" key="13">
    <source>
        <dbReference type="NCBIfam" id="TIGR02402"/>
    </source>
</evidence>
<evidence type="ECO:0000313" key="19">
    <source>
        <dbReference type="EMBL" id="RDI18612.1"/>
    </source>
</evidence>
<evidence type="ECO:0000256" key="7">
    <source>
        <dbReference type="ARBA" id="ARBA00022801"/>
    </source>
</evidence>
<dbReference type="InterPro" id="IPR013783">
    <property type="entry name" value="Ig-like_fold"/>
</dbReference>
<dbReference type="GO" id="GO:0005992">
    <property type="term" value="P:trehalose biosynthetic process"/>
    <property type="evidence" value="ECO:0007669"/>
    <property type="project" value="UniProtKB-UniRule"/>
</dbReference>
<dbReference type="Proteomes" id="UP000255265">
    <property type="component" value="Unassembled WGS sequence"/>
</dbReference>
<gene>
    <name evidence="19" type="ORF">DFR41_11460</name>
</gene>
<comment type="catalytic activity">
    <reaction evidence="12 14">
        <text>hydrolysis of (1-&gt;4)-alpha-D-glucosidic linkage in 4-alpha-D-[(1-&gt;4)-alpha-D-glucanosyl]n trehalose to yield trehalose and (1-&gt;4)-alpha-D-glucan.</text>
        <dbReference type="EC" id="3.2.1.141"/>
    </reaction>
</comment>
<evidence type="ECO:0000256" key="12">
    <source>
        <dbReference type="ARBA" id="ARBA00034013"/>
    </source>
</evidence>
<feature type="binding site" evidence="16">
    <location>
        <begin position="331"/>
        <end position="335"/>
    </location>
    <ligand>
        <name>substrate</name>
    </ligand>
</feature>
<evidence type="ECO:0000256" key="15">
    <source>
        <dbReference type="PIRSR" id="PIRSR006337-1"/>
    </source>
</evidence>
<dbReference type="GO" id="GO:0005737">
    <property type="term" value="C:cytoplasm"/>
    <property type="evidence" value="ECO:0007669"/>
    <property type="project" value="UniProtKB-SubCell"/>
</dbReference>
<feature type="binding site" evidence="16">
    <location>
        <begin position="402"/>
        <end position="407"/>
    </location>
    <ligand>
        <name>substrate</name>
    </ligand>
</feature>
<comment type="subcellular location">
    <subcellularLocation>
        <location evidence="1 15">Cytoplasm</location>
    </subcellularLocation>
</comment>
<dbReference type="SUPFAM" id="SSF81296">
    <property type="entry name" value="E set domains"/>
    <property type="match status" value="1"/>
</dbReference>
<feature type="domain" description="Glycosyl hydrolase family 13 catalytic" evidence="18">
    <location>
        <begin position="97"/>
        <end position="469"/>
    </location>
</feature>
<dbReference type="InterPro" id="IPR012768">
    <property type="entry name" value="Trehalose_TreZ"/>
</dbReference>
<dbReference type="InterPro" id="IPR044901">
    <property type="entry name" value="Trehalose_TreZ_E-set_sf"/>
</dbReference>
<dbReference type="SUPFAM" id="SSF51445">
    <property type="entry name" value="(Trans)glycosidases"/>
    <property type="match status" value="1"/>
</dbReference>
<feature type="site" description="Transition state stabilizer" evidence="17">
    <location>
        <position position="403"/>
    </location>
</feature>
<accession>A0A370F533</accession>
<dbReference type="CDD" id="cd02853">
    <property type="entry name" value="E_set_MTHase_like_N"/>
    <property type="match status" value="1"/>
</dbReference>